<dbReference type="AlphaFoldDB" id="A0A0F9JKU2"/>
<organism evidence="1">
    <name type="scientific">marine sediment metagenome</name>
    <dbReference type="NCBI Taxonomy" id="412755"/>
    <lineage>
        <taxon>unclassified sequences</taxon>
        <taxon>metagenomes</taxon>
        <taxon>ecological metagenomes</taxon>
    </lineage>
</organism>
<dbReference type="EMBL" id="LAZR01009852">
    <property type="protein sequence ID" value="KKM70243.1"/>
    <property type="molecule type" value="Genomic_DNA"/>
</dbReference>
<reference evidence="1" key="1">
    <citation type="journal article" date="2015" name="Nature">
        <title>Complex archaea that bridge the gap between prokaryotes and eukaryotes.</title>
        <authorList>
            <person name="Spang A."/>
            <person name="Saw J.H."/>
            <person name="Jorgensen S.L."/>
            <person name="Zaremba-Niedzwiedzka K."/>
            <person name="Martijn J."/>
            <person name="Lind A.E."/>
            <person name="van Eijk R."/>
            <person name="Schleper C."/>
            <person name="Guy L."/>
            <person name="Ettema T.J."/>
        </authorList>
    </citation>
    <scope>NUCLEOTIDE SEQUENCE</scope>
</reference>
<evidence type="ECO:0000313" key="1">
    <source>
        <dbReference type="EMBL" id="KKM70243.1"/>
    </source>
</evidence>
<comment type="caution">
    <text evidence="1">The sequence shown here is derived from an EMBL/GenBank/DDBJ whole genome shotgun (WGS) entry which is preliminary data.</text>
</comment>
<gene>
    <name evidence="1" type="ORF">LCGC14_1442620</name>
</gene>
<name>A0A0F9JKU2_9ZZZZ</name>
<sequence>MSQEVICGACDKEYDIGTQDQRCPHPKLPQQPEQEVCPELHTILQRIVAKKGYDSNDYDQIIALINPDKIRRQEQMALSVIEGSSLIDEPTDKRLSFIYRMAHVGRGECEHKEWAEEMENCYQQLVKDNIV</sequence>
<accession>A0A0F9JKU2</accession>
<protein>
    <submittedName>
        <fullName evidence="1">Uncharacterized protein</fullName>
    </submittedName>
</protein>
<proteinExistence type="predicted"/>